<keyword evidence="2" id="KW-1185">Reference proteome</keyword>
<dbReference type="EMBL" id="JAFBEC010000023">
    <property type="protein sequence ID" value="MBM7635082.1"/>
    <property type="molecule type" value="Genomic_DNA"/>
</dbReference>
<gene>
    <name evidence="1" type="ORF">JOD17_004225</name>
</gene>
<protein>
    <submittedName>
        <fullName evidence="1">Uncharacterized protein</fullName>
    </submittedName>
</protein>
<accession>A0ABS2PII2</accession>
<evidence type="ECO:0000313" key="1">
    <source>
        <dbReference type="EMBL" id="MBM7635082.1"/>
    </source>
</evidence>
<name>A0ABS2PII2_9BACL</name>
<reference evidence="1 2" key="1">
    <citation type="submission" date="2021-01" db="EMBL/GenBank/DDBJ databases">
        <title>Genomic Encyclopedia of Type Strains, Phase IV (KMG-IV): sequencing the most valuable type-strain genomes for metagenomic binning, comparative biology and taxonomic classification.</title>
        <authorList>
            <person name="Goeker M."/>
        </authorList>
    </citation>
    <scope>NUCLEOTIDE SEQUENCE [LARGE SCALE GENOMIC DNA]</scope>
    <source>
        <strain evidence="1 2">DSM 25540</strain>
    </source>
</reference>
<comment type="caution">
    <text evidence="1">The sequence shown here is derived from an EMBL/GenBank/DDBJ whole genome shotgun (WGS) entry which is preliminary data.</text>
</comment>
<dbReference type="RefSeq" id="WP_204699807.1">
    <property type="nucleotide sequence ID" value="NZ_JAFBEC010000023.1"/>
</dbReference>
<organism evidence="1 2">
    <name type="scientific">Geomicrobium sediminis</name>
    <dbReference type="NCBI Taxonomy" id="1347788"/>
    <lineage>
        <taxon>Bacteria</taxon>
        <taxon>Bacillati</taxon>
        <taxon>Bacillota</taxon>
        <taxon>Bacilli</taxon>
        <taxon>Bacillales</taxon>
        <taxon>Geomicrobium</taxon>
    </lineage>
</organism>
<evidence type="ECO:0000313" key="2">
    <source>
        <dbReference type="Proteomes" id="UP000741863"/>
    </source>
</evidence>
<proteinExistence type="predicted"/>
<dbReference type="Proteomes" id="UP000741863">
    <property type="component" value="Unassembled WGS sequence"/>
</dbReference>
<sequence>MSVWMIMLLMSPFVQSDITIEPLPAIQEVSTENTETKIQTHQIGSTIYVETYVPEVTFNRHDEERPKGYFIVTLDGEKEKVEQAAFMLKDVPNGKHQLIIELYDEKGSLLHEYEETIQL</sequence>